<evidence type="ECO:0000313" key="4">
    <source>
        <dbReference type="Proteomes" id="UP000249645"/>
    </source>
</evidence>
<evidence type="ECO:0000259" key="2">
    <source>
        <dbReference type="Pfam" id="PF01557"/>
    </source>
</evidence>
<sequence>MKIICVGRNYVAHALELKNEVPQEPVLFIKPETSFLDYHGVFSYPDFTKDLHHECEIVLKVNKKGSKIKEEDALNHIGEISLGIDFTARDVQSKLKEKSLPWEKAKAFDNAAVLGDFIPFDEKMKTQTLHFTLKKNDETVQVGDSSLMIFPMKLLIANISEYFTLLPGDLIFTGTPAGVGPCAVGDNLVGTFENKEMFSFSIQ</sequence>
<organism evidence="3 4">
    <name type="scientific">Pseudopedobacter saltans</name>
    <dbReference type="NCBI Taxonomy" id="151895"/>
    <lineage>
        <taxon>Bacteria</taxon>
        <taxon>Pseudomonadati</taxon>
        <taxon>Bacteroidota</taxon>
        <taxon>Sphingobacteriia</taxon>
        <taxon>Sphingobacteriales</taxon>
        <taxon>Sphingobacteriaceae</taxon>
        <taxon>Pseudopedobacter</taxon>
    </lineage>
</organism>
<dbReference type="SUPFAM" id="SSF56529">
    <property type="entry name" value="FAH"/>
    <property type="match status" value="1"/>
</dbReference>
<dbReference type="PANTHER" id="PTHR11820:SF7">
    <property type="entry name" value="ACYLPYRUVASE FAHD1, MITOCHONDRIAL"/>
    <property type="match status" value="1"/>
</dbReference>
<evidence type="ECO:0000313" key="3">
    <source>
        <dbReference type="EMBL" id="PZP39426.1"/>
    </source>
</evidence>
<dbReference type="GO" id="GO:0046872">
    <property type="term" value="F:metal ion binding"/>
    <property type="evidence" value="ECO:0007669"/>
    <property type="project" value="UniProtKB-KW"/>
</dbReference>
<dbReference type="Gene3D" id="3.90.850.10">
    <property type="entry name" value="Fumarylacetoacetase-like, C-terminal domain"/>
    <property type="match status" value="1"/>
</dbReference>
<accession>A0A2W5G1U4</accession>
<dbReference type="AlphaFoldDB" id="A0A2W5G1U4"/>
<reference evidence="3 4" key="1">
    <citation type="submission" date="2017-11" db="EMBL/GenBank/DDBJ databases">
        <title>Infants hospitalized years apart are colonized by the same room-sourced microbial strains.</title>
        <authorList>
            <person name="Brooks B."/>
            <person name="Olm M.R."/>
            <person name="Firek B.A."/>
            <person name="Baker R."/>
            <person name="Thomas B.C."/>
            <person name="Morowitz M.J."/>
            <person name="Banfield J.F."/>
        </authorList>
    </citation>
    <scope>NUCLEOTIDE SEQUENCE [LARGE SCALE GENOMIC DNA]</scope>
    <source>
        <strain evidence="3">S2_009_000_R2_76</strain>
    </source>
</reference>
<dbReference type="InterPro" id="IPR011234">
    <property type="entry name" value="Fumarylacetoacetase-like_C"/>
</dbReference>
<evidence type="ECO:0000256" key="1">
    <source>
        <dbReference type="ARBA" id="ARBA00022723"/>
    </source>
</evidence>
<keyword evidence="1" id="KW-0479">Metal-binding</keyword>
<proteinExistence type="predicted"/>
<dbReference type="GO" id="GO:0016853">
    <property type="term" value="F:isomerase activity"/>
    <property type="evidence" value="ECO:0007669"/>
    <property type="project" value="UniProtKB-KW"/>
</dbReference>
<keyword evidence="3" id="KW-0413">Isomerase</keyword>
<feature type="domain" description="Fumarylacetoacetase-like C-terminal" evidence="2">
    <location>
        <begin position="2"/>
        <end position="183"/>
    </location>
</feature>
<comment type="caution">
    <text evidence="3">The sequence shown here is derived from an EMBL/GenBank/DDBJ whole genome shotgun (WGS) entry which is preliminary data.</text>
</comment>
<dbReference type="InterPro" id="IPR036663">
    <property type="entry name" value="Fumarylacetoacetase_C_sf"/>
</dbReference>
<dbReference type="PANTHER" id="PTHR11820">
    <property type="entry name" value="ACYLPYRUVASE"/>
    <property type="match status" value="1"/>
</dbReference>
<dbReference type="Pfam" id="PF01557">
    <property type="entry name" value="FAA_hydrolase"/>
    <property type="match status" value="1"/>
</dbReference>
<dbReference type="GO" id="GO:0018773">
    <property type="term" value="F:acetylpyruvate hydrolase activity"/>
    <property type="evidence" value="ECO:0007669"/>
    <property type="project" value="TreeGrafter"/>
</dbReference>
<dbReference type="Proteomes" id="UP000249645">
    <property type="component" value="Unassembled WGS sequence"/>
</dbReference>
<gene>
    <name evidence="3" type="ORF">DI598_19970</name>
</gene>
<dbReference type="EMBL" id="QFOI01000670">
    <property type="protein sequence ID" value="PZP39426.1"/>
    <property type="molecule type" value="Genomic_DNA"/>
</dbReference>
<name>A0A2W5G1U4_9SPHI</name>
<protein>
    <submittedName>
        <fullName evidence="3">2-hydroxyhepta-2,4-diene-1,7-dioate isomerase</fullName>
    </submittedName>
</protein>